<sequence>MDNATLVLHRRNRLFVKILWGMLALGISVDLAAGLPANLILTLAATGTALCGLTTLLTYRGIATPFIKYLVPCILMIITVMLIVMDPQPITSTYFLVYVNIALMTLYANYRAIVFSGLLGLGVSTYLYMDEGIRQALFPGESLLYLYLYLLFFTGALAFSARFSERLQASVSREKQEAFQAKEVTDRLVDKLKSSILLLNAFSTEQRSDIQQTGQISKDVTHTFTEMSRAVESQTAHIVDVSHTIGGLEQLVMQLAKQAEELQQNSTHTSALTHEGQSRIVRLAEEAGHARKVIRETVEEMDELNAQNDRVSSIVSTISDISEQTHMLSLNAAIEAARAGEQGQGFAVVASEVRKLADRARTATEEIEAILDTIRRLITSVHERIQVGEQAVAGSHGGAQQVKAIIEQIAVNMDQVKGSSDVVDESAVQMRREYASILTSMEQVAAATEEGSASIREVCASMEEQDAKIHRIVEAYDQLDALVQELKHLVEGSVNG</sequence>
<keyword evidence="3" id="KW-0472">Membrane</keyword>
<organism evidence="5 6">
    <name type="scientific">Xylanibacillus composti</name>
    <dbReference type="NCBI Taxonomy" id="1572762"/>
    <lineage>
        <taxon>Bacteria</taxon>
        <taxon>Bacillati</taxon>
        <taxon>Bacillota</taxon>
        <taxon>Bacilli</taxon>
        <taxon>Bacillales</taxon>
        <taxon>Paenibacillaceae</taxon>
        <taxon>Xylanibacillus</taxon>
    </lineage>
</organism>
<dbReference type="Pfam" id="PF00015">
    <property type="entry name" value="MCPsignal"/>
    <property type="match status" value="1"/>
</dbReference>
<dbReference type="PROSITE" id="PS50111">
    <property type="entry name" value="CHEMOTAXIS_TRANSDUC_2"/>
    <property type="match status" value="1"/>
</dbReference>
<name>A0A8J4H617_9BACL</name>
<dbReference type="Gene3D" id="1.10.287.950">
    <property type="entry name" value="Methyl-accepting chemotaxis protein"/>
    <property type="match status" value="1"/>
</dbReference>
<evidence type="ECO:0000259" key="4">
    <source>
        <dbReference type="PROSITE" id="PS50111"/>
    </source>
</evidence>
<dbReference type="GO" id="GO:0007165">
    <property type="term" value="P:signal transduction"/>
    <property type="evidence" value="ECO:0007669"/>
    <property type="project" value="UniProtKB-KW"/>
</dbReference>
<dbReference type="PANTHER" id="PTHR32089:SF112">
    <property type="entry name" value="LYSOZYME-LIKE PROTEIN-RELATED"/>
    <property type="match status" value="1"/>
</dbReference>
<evidence type="ECO:0000313" key="6">
    <source>
        <dbReference type="Proteomes" id="UP000677918"/>
    </source>
</evidence>
<evidence type="ECO:0000313" key="5">
    <source>
        <dbReference type="EMBL" id="GIQ70376.1"/>
    </source>
</evidence>
<dbReference type="Proteomes" id="UP000677918">
    <property type="component" value="Unassembled WGS sequence"/>
</dbReference>
<evidence type="ECO:0000256" key="3">
    <source>
        <dbReference type="SAM" id="Phobius"/>
    </source>
</evidence>
<feature type="transmembrane region" description="Helical" evidence="3">
    <location>
        <begin position="144"/>
        <end position="163"/>
    </location>
</feature>
<evidence type="ECO:0000256" key="2">
    <source>
        <dbReference type="PROSITE-ProRule" id="PRU00284"/>
    </source>
</evidence>
<dbReference type="AlphaFoldDB" id="A0A8J4H617"/>
<evidence type="ECO:0000256" key="1">
    <source>
        <dbReference type="ARBA" id="ARBA00023224"/>
    </source>
</evidence>
<feature type="domain" description="Methyl-accepting transducer" evidence="4">
    <location>
        <begin position="209"/>
        <end position="459"/>
    </location>
</feature>
<dbReference type="InterPro" id="IPR004089">
    <property type="entry name" value="MCPsignal_dom"/>
</dbReference>
<dbReference type="SUPFAM" id="SSF58104">
    <property type="entry name" value="Methyl-accepting chemotaxis protein (MCP) signaling domain"/>
    <property type="match status" value="1"/>
</dbReference>
<gene>
    <name evidence="5" type="ORF">XYCOK13_32000</name>
</gene>
<dbReference type="EMBL" id="BOVK01000046">
    <property type="protein sequence ID" value="GIQ70376.1"/>
    <property type="molecule type" value="Genomic_DNA"/>
</dbReference>
<feature type="transmembrane region" description="Helical" evidence="3">
    <location>
        <begin position="14"/>
        <end position="33"/>
    </location>
</feature>
<dbReference type="PANTHER" id="PTHR32089">
    <property type="entry name" value="METHYL-ACCEPTING CHEMOTAXIS PROTEIN MCPB"/>
    <property type="match status" value="1"/>
</dbReference>
<keyword evidence="3" id="KW-1133">Transmembrane helix</keyword>
<accession>A0A8J4H617</accession>
<feature type="transmembrane region" description="Helical" evidence="3">
    <location>
        <begin position="39"/>
        <end position="59"/>
    </location>
</feature>
<reference evidence="5" key="1">
    <citation type="submission" date="2021-04" db="EMBL/GenBank/DDBJ databases">
        <title>Draft genome sequence of Xylanibacillus composti strain K13.</title>
        <authorList>
            <person name="Uke A."/>
            <person name="Chhe C."/>
            <person name="Baramee S."/>
            <person name="Kosugi A."/>
        </authorList>
    </citation>
    <scope>NUCLEOTIDE SEQUENCE</scope>
    <source>
        <strain evidence="5">K13</strain>
    </source>
</reference>
<dbReference type="GO" id="GO:0016020">
    <property type="term" value="C:membrane"/>
    <property type="evidence" value="ECO:0007669"/>
    <property type="project" value="InterPro"/>
</dbReference>
<dbReference type="RefSeq" id="WP_213413208.1">
    <property type="nucleotide sequence ID" value="NZ_BOVK01000046.1"/>
</dbReference>
<dbReference type="SMART" id="SM00283">
    <property type="entry name" value="MA"/>
    <property type="match status" value="1"/>
</dbReference>
<keyword evidence="3" id="KW-0812">Transmembrane</keyword>
<comment type="caution">
    <text evidence="5">The sequence shown here is derived from an EMBL/GenBank/DDBJ whole genome shotgun (WGS) entry which is preliminary data.</text>
</comment>
<proteinExistence type="predicted"/>
<feature type="transmembrane region" description="Helical" evidence="3">
    <location>
        <begin position="66"/>
        <end position="84"/>
    </location>
</feature>
<feature type="transmembrane region" description="Helical" evidence="3">
    <location>
        <begin position="112"/>
        <end position="129"/>
    </location>
</feature>
<protein>
    <submittedName>
        <fullName evidence="5">Methyl-accepting chemotaxis protein</fullName>
    </submittedName>
</protein>
<keyword evidence="6" id="KW-1185">Reference proteome</keyword>
<keyword evidence="1 2" id="KW-0807">Transducer</keyword>